<comment type="caution">
    <text evidence="3">The sequence shown here is derived from an EMBL/GenBank/DDBJ whole genome shotgun (WGS) entry which is preliminary data.</text>
</comment>
<reference evidence="3" key="1">
    <citation type="journal article" date="2019" name="PLoS Negl. Trop. Dis.">
        <title>Revisiting the worldwide diversity of Leptospira species in the environment.</title>
        <authorList>
            <person name="Vincent A.T."/>
            <person name="Schiettekatte O."/>
            <person name="Bourhy P."/>
            <person name="Veyrier F.J."/>
            <person name="Picardeau M."/>
        </authorList>
    </citation>
    <scope>NUCLEOTIDE SEQUENCE [LARGE SCALE GENOMIC DNA]</scope>
    <source>
        <strain evidence="3">201702454</strain>
    </source>
</reference>
<evidence type="ECO:0000313" key="3">
    <source>
        <dbReference type="EMBL" id="TGL51650.1"/>
    </source>
</evidence>
<dbReference type="GO" id="GO:0016757">
    <property type="term" value="F:glycosyltransferase activity"/>
    <property type="evidence" value="ECO:0007669"/>
    <property type="project" value="InterPro"/>
</dbReference>
<dbReference type="PANTHER" id="PTHR46401:SF2">
    <property type="entry name" value="GLYCOSYLTRANSFERASE WBBK-RELATED"/>
    <property type="match status" value="1"/>
</dbReference>
<dbReference type="SUPFAM" id="SSF53756">
    <property type="entry name" value="UDP-Glycosyltransferase/glycogen phosphorylase"/>
    <property type="match status" value="1"/>
</dbReference>
<dbReference type="RefSeq" id="WP_135619922.1">
    <property type="nucleotide sequence ID" value="NZ_RQGG01000032.1"/>
</dbReference>
<protein>
    <submittedName>
        <fullName evidence="3">Glycosyltransferase</fullName>
    </submittedName>
</protein>
<dbReference type="InterPro" id="IPR001296">
    <property type="entry name" value="Glyco_trans_1"/>
</dbReference>
<accession>A0A4V3JQ29</accession>
<dbReference type="OrthoDB" id="9787617at2"/>
<dbReference type="Gene3D" id="3.40.50.2000">
    <property type="entry name" value="Glycogen Phosphorylase B"/>
    <property type="match status" value="1"/>
</dbReference>
<feature type="domain" description="Glycosyl transferase family 1" evidence="2">
    <location>
        <begin position="171"/>
        <end position="325"/>
    </location>
</feature>
<organism evidence="3 4">
    <name type="scientific">Leptospira kemamanensis</name>
    <dbReference type="NCBI Taxonomy" id="2484942"/>
    <lineage>
        <taxon>Bacteria</taxon>
        <taxon>Pseudomonadati</taxon>
        <taxon>Spirochaetota</taxon>
        <taxon>Spirochaetia</taxon>
        <taxon>Leptospirales</taxon>
        <taxon>Leptospiraceae</taxon>
        <taxon>Leptospira</taxon>
    </lineage>
</organism>
<proteinExistence type="predicted"/>
<name>A0A4V3JQ29_9LEPT</name>
<keyword evidence="4" id="KW-1185">Reference proteome</keyword>
<dbReference type="EMBL" id="RQGG01000032">
    <property type="protein sequence ID" value="TGL51650.1"/>
    <property type="molecule type" value="Genomic_DNA"/>
</dbReference>
<evidence type="ECO:0000259" key="2">
    <source>
        <dbReference type="Pfam" id="PF00534"/>
    </source>
</evidence>
<gene>
    <name evidence="3" type="ORF">EHQ59_12240</name>
</gene>
<evidence type="ECO:0000256" key="1">
    <source>
        <dbReference type="ARBA" id="ARBA00022679"/>
    </source>
</evidence>
<dbReference type="PANTHER" id="PTHR46401">
    <property type="entry name" value="GLYCOSYLTRANSFERASE WBBK-RELATED"/>
    <property type="match status" value="1"/>
</dbReference>
<keyword evidence="1 3" id="KW-0808">Transferase</keyword>
<dbReference type="Proteomes" id="UP000297609">
    <property type="component" value="Unassembled WGS sequence"/>
</dbReference>
<dbReference type="Pfam" id="PF00534">
    <property type="entry name" value="Glycos_transf_1"/>
    <property type="match status" value="1"/>
</dbReference>
<evidence type="ECO:0000313" key="4">
    <source>
        <dbReference type="Proteomes" id="UP000297609"/>
    </source>
</evidence>
<dbReference type="CDD" id="cd03801">
    <property type="entry name" value="GT4_PimA-like"/>
    <property type="match status" value="1"/>
</dbReference>
<dbReference type="AlphaFoldDB" id="A0A4V3JQ29"/>
<dbReference type="GO" id="GO:0009103">
    <property type="term" value="P:lipopolysaccharide biosynthetic process"/>
    <property type="evidence" value="ECO:0007669"/>
    <property type="project" value="TreeGrafter"/>
</dbReference>
<sequence>MNIHQFSAGFQLGDAISQEMLEIKRLLAKENYEGKIYAENVFSSDRKYAEKITKAKIKPNDVIVYHHSIHSKVLDFLLQFPNKKILIYHNVTPENFFEPYDLRFSYLLRKGREDLEIIREHFQHSFAVSQFNLNELIHLGFKQSRIFPLHLNFQKWNLGSLDQKTKVKSFQNPSFLFVGRIAPNKRQDDLIRFARTWKSTYGNQFSLRMLGFCNPDQQSYLDELNFMISQLDLQEEVKIISYVDESMLKKIYFESNLFLSMSEHEGFCVPLMEAMHFQLPVVAYSAGAVPETLGDAGILFQTKDFDLLAKEIDKIFQNIEFRNSILYQQNQRLDLYLKSTSILPLLEVIKS</sequence>